<evidence type="ECO:0000313" key="1">
    <source>
        <dbReference type="EMBL" id="XCD19200.1"/>
    </source>
</evidence>
<sequence>MDSKKSLPVEPKIDTLVEAVARQKARHLKTAAFREWLRKLNRDDQLPRGRFFRDKQPGPPRIIIDEAHTFYSSQLNKITLLGSFAKLRYEGNTKTFIVQGRRER</sequence>
<protein>
    <submittedName>
        <fullName evidence="1">Uncharacterized protein</fullName>
    </submittedName>
</protein>
<reference evidence="1" key="1">
    <citation type="submission" date="2023-01" db="EMBL/GenBank/DDBJ databases">
        <title>Vibrio sp. CB1-14 genome sequencing.</title>
        <authorList>
            <person name="Otstavnykh N."/>
            <person name="Isaeva M."/>
            <person name="Meleshko D."/>
        </authorList>
    </citation>
    <scope>NUCLEOTIDE SEQUENCE</scope>
    <source>
        <strain evidence="1">CB1-14</strain>
        <plasmid evidence="1">p1</plasmid>
    </source>
</reference>
<gene>
    <name evidence="1" type="ORF">PG915_25015</name>
</gene>
<dbReference type="RefSeq" id="WP_353500321.1">
    <property type="nucleotide sequence ID" value="NZ_CP115922.1"/>
</dbReference>
<dbReference type="EMBL" id="CP115922">
    <property type="protein sequence ID" value="XCD19200.1"/>
    <property type="molecule type" value="Genomic_DNA"/>
</dbReference>
<accession>A0AAU8BS12</accession>
<dbReference type="AlphaFoldDB" id="A0AAU8BS12"/>
<geneLocation type="plasmid" evidence="1">
    <name>p1</name>
</geneLocation>
<proteinExistence type="predicted"/>
<keyword evidence="1" id="KW-0614">Plasmid</keyword>
<dbReference type="KEGG" id="vck:PG915_25015"/>
<organism evidence="1">
    <name type="scientific">Vibrio chaetopteri</name>
    <dbReference type="NCBI Taxonomy" id="3016528"/>
    <lineage>
        <taxon>Bacteria</taxon>
        <taxon>Pseudomonadati</taxon>
        <taxon>Pseudomonadota</taxon>
        <taxon>Gammaproteobacteria</taxon>
        <taxon>Vibrionales</taxon>
        <taxon>Vibrionaceae</taxon>
        <taxon>Vibrio</taxon>
    </lineage>
</organism>
<name>A0AAU8BS12_9VIBR</name>